<reference evidence="4 5" key="1">
    <citation type="submission" date="2018-11" db="EMBL/GenBank/DDBJ databases">
        <authorList>
            <consortium name="Pathogen Informatics"/>
        </authorList>
    </citation>
    <scope>NUCLEOTIDE SEQUENCE [LARGE SCALE GENOMIC DNA]</scope>
</reference>
<evidence type="ECO:0000313" key="5">
    <source>
        <dbReference type="Proteomes" id="UP000270094"/>
    </source>
</evidence>
<dbReference type="PANTHER" id="PTHR13891">
    <property type="entry name" value="CYTOCHROME C OXIDASE ASSEMBLY FACTOR 7"/>
    <property type="match status" value="1"/>
</dbReference>
<sequence length="94" mass="10661">MGNKERFRTGPTEGNQEVDRTSLGSLDRDMYKALKYGIKACELDVPQSCANVARMYKLGDGIEQNMDQAKKYIDRAREIVEELKSRENIPAFTG</sequence>
<protein>
    <recommendedName>
        <fullName evidence="6">MIT domain-containing protein</fullName>
    </recommendedName>
</protein>
<comment type="similarity">
    <text evidence="1">Belongs to the hcp beta-lactamase family.</text>
</comment>
<dbReference type="InterPro" id="IPR006597">
    <property type="entry name" value="Sel1-like"/>
</dbReference>
<dbReference type="InterPro" id="IPR040239">
    <property type="entry name" value="HcpB-like"/>
</dbReference>
<gene>
    <name evidence="4" type="ORF">SVUK_LOCUS6761</name>
</gene>
<feature type="region of interest" description="Disordered" evidence="3">
    <location>
        <begin position="1"/>
        <end position="23"/>
    </location>
</feature>
<dbReference type="AlphaFoldDB" id="A0A3P7IVB8"/>
<dbReference type="SMART" id="SM00671">
    <property type="entry name" value="SEL1"/>
    <property type="match status" value="1"/>
</dbReference>
<evidence type="ECO:0000256" key="3">
    <source>
        <dbReference type="SAM" id="MobiDB-lite"/>
    </source>
</evidence>
<proteinExistence type="inferred from homology"/>
<dbReference type="SUPFAM" id="SSF81901">
    <property type="entry name" value="HCP-like"/>
    <property type="match status" value="1"/>
</dbReference>
<keyword evidence="2" id="KW-0677">Repeat</keyword>
<organism evidence="4 5">
    <name type="scientific">Strongylus vulgaris</name>
    <name type="common">Blood worm</name>
    <dbReference type="NCBI Taxonomy" id="40348"/>
    <lineage>
        <taxon>Eukaryota</taxon>
        <taxon>Metazoa</taxon>
        <taxon>Ecdysozoa</taxon>
        <taxon>Nematoda</taxon>
        <taxon>Chromadorea</taxon>
        <taxon>Rhabditida</taxon>
        <taxon>Rhabditina</taxon>
        <taxon>Rhabditomorpha</taxon>
        <taxon>Strongyloidea</taxon>
        <taxon>Strongylidae</taxon>
        <taxon>Strongylus</taxon>
    </lineage>
</organism>
<name>A0A3P7IVB8_STRVU</name>
<dbReference type="EMBL" id="UYYB01021932">
    <property type="protein sequence ID" value="VDM71763.1"/>
    <property type="molecule type" value="Genomic_DNA"/>
</dbReference>
<evidence type="ECO:0008006" key="6">
    <source>
        <dbReference type="Google" id="ProtNLM"/>
    </source>
</evidence>
<dbReference type="Gene3D" id="1.25.40.10">
    <property type="entry name" value="Tetratricopeptide repeat domain"/>
    <property type="match status" value="1"/>
</dbReference>
<dbReference type="Pfam" id="PF08238">
    <property type="entry name" value="Sel1"/>
    <property type="match status" value="2"/>
</dbReference>
<evidence type="ECO:0000313" key="4">
    <source>
        <dbReference type="EMBL" id="VDM71763.1"/>
    </source>
</evidence>
<keyword evidence="5" id="KW-1185">Reference proteome</keyword>
<accession>A0A3P7IVB8</accession>
<dbReference type="PANTHER" id="PTHR13891:SF1">
    <property type="entry name" value="CYTOCHROME C OXIDASE ASSEMBLY FACTOR 7"/>
    <property type="match status" value="1"/>
</dbReference>
<dbReference type="GO" id="GO:0005758">
    <property type="term" value="C:mitochondrial intermembrane space"/>
    <property type="evidence" value="ECO:0007669"/>
    <property type="project" value="TreeGrafter"/>
</dbReference>
<evidence type="ECO:0000256" key="1">
    <source>
        <dbReference type="ARBA" id="ARBA00008486"/>
    </source>
</evidence>
<evidence type="ECO:0000256" key="2">
    <source>
        <dbReference type="ARBA" id="ARBA00022737"/>
    </source>
</evidence>
<dbReference type="OrthoDB" id="272077at2759"/>
<dbReference type="InterPro" id="IPR011990">
    <property type="entry name" value="TPR-like_helical_dom_sf"/>
</dbReference>
<dbReference type="Proteomes" id="UP000270094">
    <property type="component" value="Unassembled WGS sequence"/>
</dbReference>